<name>X1F0K2_9ZZZZ</name>
<reference evidence="1" key="1">
    <citation type="journal article" date="2014" name="Front. Microbiol.">
        <title>High frequency of phylogenetically diverse reductive dehalogenase-homologous genes in deep subseafloor sedimentary metagenomes.</title>
        <authorList>
            <person name="Kawai M."/>
            <person name="Futagami T."/>
            <person name="Toyoda A."/>
            <person name="Takaki Y."/>
            <person name="Nishi S."/>
            <person name="Hori S."/>
            <person name="Arai W."/>
            <person name="Tsubouchi T."/>
            <person name="Morono Y."/>
            <person name="Uchiyama I."/>
            <person name="Ito T."/>
            <person name="Fujiyama A."/>
            <person name="Inagaki F."/>
            <person name="Takami H."/>
        </authorList>
    </citation>
    <scope>NUCLEOTIDE SEQUENCE</scope>
    <source>
        <strain evidence="1">Expedition CK06-06</strain>
    </source>
</reference>
<protein>
    <recommendedName>
        <fullName evidence="2">Glycosyltransferase subfamily 4-like N-terminal domain-containing protein</fullName>
    </recommendedName>
</protein>
<organism evidence="1">
    <name type="scientific">marine sediment metagenome</name>
    <dbReference type="NCBI Taxonomy" id="412755"/>
    <lineage>
        <taxon>unclassified sequences</taxon>
        <taxon>metagenomes</taxon>
        <taxon>ecological metagenomes</taxon>
    </lineage>
</organism>
<accession>X1F0K2</accession>
<dbReference type="AlphaFoldDB" id="X1F0K2"/>
<sequence length="107" mass="12482">MNHILYFPTRYFPAISGAEFYLQSIAEIMNSKYNYTVDVYTSTAIDFKGLRHAEGKIINPGDKYYDRINNLKISRYPINYNLGIDEKLHSIKNLSSYRTLQLSDECL</sequence>
<evidence type="ECO:0008006" key="2">
    <source>
        <dbReference type="Google" id="ProtNLM"/>
    </source>
</evidence>
<dbReference type="EMBL" id="BARU01003665">
    <property type="protein sequence ID" value="GAH26095.1"/>
    <property type="molecule type" value="Genomic_DNA"/>
</dbReference>
<evidence type="ECO:0000313" key="1">
    <source>
        <dbReference type="EMBL" id="GAH26095.1"/>
    </source>
</evidence>
<proteinExistence type="predicted"/>
<gene>
    <name evidence="1" type="ORF">S03H2_07799</name>
</gene>
<comment type="caution">
    <text evidence="1">The sequence shown here is derived from an EMBL/GenBank/DDBJ whole genome shotgun (WGS) entry which is preliminary data.</text>
</comment>
<feature type="non-terminal residue" evidence="1">
    <location>
        <position position="107"/>
    </location>
</feature>